<evidence type="ECO:0000313" key="3">
    <source>
        <dbReference type="Proteomes" id="UP001296104"/>
    </source>
</evidence>
<dbReference type="Proteomes" id="UP001296104">
    <property type="component" value="Unassembled WGS sequence"/>
</dbReference>
<sequence length="379" mass="41797">MDSSSTAGRADLSNWRQSPHNQWAFVNIDKILKTETVGKSDAPSPLPSAPRSFDDFHVPYQDSTLDLPGWIEEGHVGGLMVLQHGKALYEGYFRGNDAKSRHIVMSMTKSVTGLLLGMLQQQGKLNVNDLVTKYVPEVSNTIYNNVTIRQCIDMRSGAKYHDDNHEYRCAAGWNAEKGDEKFTNLHDFISNFDPMRAEDDRFEYVSVNTDLIGWVIERAGGKKFSVLVQDLLWKPMGAESDALVAVDKEGNARAAGGLCATLRDIARIGQLIAEGGRGVVPSDWIKDMVEGGDLAAFAKGSWATGFQRAFQSPAYRSHWISDSASDVTMALGIFGQMLFVDRKNGIVMAKTASQADPYDFAMIGLTVLAFKEVQRILTS</sequence>
<dbReference type="EMBL" id="CAVMBE010000086">
    <property type="protein sequence ID" value="CAK4033436.1"/>
    <property type="molecule type" value="Genomic_DNA"/>
</dbReference>
<dbReference type="Gene3D" id="3.40.710.10">
    <property type="entry name" value="DD-peptidase/beta-lactamase superfamily"/>
    <property type="match status" value="1"/>
</dbReference>
<proteinExistence type="predicted"/>
<feature type="domain" description="Beta-lactamase-related" evidence="1">
    <location>
        <begin position="79"/>
        <end position="357"/>
    </location>
</feature>
<reference evidence="2" key="1">
    <citation type="submission" date="2023-11" db="EMBL/GenBank/DDBJ databases">
        <authorList>
            <person name="Alioto T."/>
            <person name="Alioto T."/>
            <person name="Gomez Garrido J."/>
        </authorList>
    </citation>
    <scope>NUCLEOTIDE SEQUENCE</scope>
</reference>
<dbReference type="InterPro" id="IPR012338">
    <property type="entry name" value="Beta-lactam/transpept-like"/>
</dbReference>
<gene>
    <name evidence="2" type="ORF">LECACI_7A008594</name>
</gene>
<dbReference type="PANTHER" id="PTHR43283">
    <property type="entry name" value="BETA-LACTAMASE-RELATED"/>
    <property type="match status" value="1"/>
</dbReference>
<keyword evidence="3" id="KW-1185">Reference proteome</keyword>
<organism evidence="2 3">
    <name type="scientific">Lecanosticta acicola</name>
    <dbReference type="NCBI Taxonomy" id="111012"/>
    <lineage>
        <taxon>Eukaryota</taxon>
        <taxon>Fungi</taxon>
        <taxon>Dikarya</taxon>
        <taxon>Ascomycota</taxon>
        <taxon>Pezizomycotina</taxon>
        <taxon>Dothideomycetes</taxon>
        <taxon>Dothideomycetidae</taxon>
        <taxon>Mycosphaerellales</taxon>
        <taxon>Mycosphaerellaceae</taxon>
        <taxon>Lecanosticta</taxon>
    </lineage>
</organism>
<dbReference type="AlphaFoldDB" id="A0AAI8Z6N1"/>
<dbReference type="InterPro" id="IPR001466">
    <property type="entry name" value="Beta-lactam-related"/>
</dbReference>
<evidence type="ECO:0000259" key="1">
    <source>
        <dbReference type="Pfam" id="PF00144"/>
    </source>
</evidence>
<dbReference type="Pfam" id="PF00144">
    <property type="entry name" value="Beta-lactamase"/>
    <property type="match status" value="1"/>
</dbReference>
<dbReference type="InterPro" id="IPR050789">
    <property type="entry name" value="Diverse_Enzym_Activities"/>
</dbReference>
<accession>A0AAI8Z6N1</accession>
<name>A0AAI8Z6N1_9PEZI</name>
<evidence type="ECO:0000313" key="2">
    <source>
        <dbReference type="EMBL" id="CAK4033436.1"/>
    </source>
</evidence>
<comment type="caution">
    <text evidence="2">The sequence shown here is derived from an EMBL/GenBank/DDBJ whole genome shotgun (WGS) entry which is preliminary data.</text>
</comment>
<dbReference type="SUPFAM" id="SSF56601">
    <property type="entry name" value="beta-lactamase/transpeptidase-like"/>
    <property type="match status" value="1"/>
</dbReference>
<protein>
    <recommendedName>
        <fullName evidence="1">Beta-lactamase-related domain-containing protein</fullName>
    </recommendedName>
</protein>
<dbReference type="PANTHER" id="PTHR43283:SF7">
    <property type="entry name" value="BETA-LACTAMASE-RELATED DOMAIN-CONTAINING PROTEIN"/>
    <property type="match status" value="1"/>
</dbReference>